<organism evidence="5 6">
    <name type="scientific">Nicator chloris</name>
    <dbReference type="NCBI Taxonomy" id="237433"/>
    <lineage>
        <taxon>Eukaryota</taxon>
        <taxon>Metazoa</taxon>
        <taxon>Chordata</taxon>
        <taxon>Craniata</taxon>
        <taxon>Vertebrata</taxon>
        <taxon>Euteleostomi</taxon>
        <taxon>Archelosauria</taxon>
        <taxon>Archosauria</taxon>
        <taxon>Dinosauria</taxon>
        <taxon>Saurischia</taxon>
        <taxon>Theropoda</taxon>
        <taxon>Coelurosauria</taxon>
        <taxon>Aves</taxon>
        <taxon>Neognathae</taxon>
        <taxon>Neoaves</taxon>
        <taxon>Telluraves</taxon>
        <taxon>Australaves</taxon>
        <taxon>Passeriformes</taxon>
        <taxon>Sylvioidea</taxon>
        <taxon>Pycnonotidae</taxon>
        <taxon>Nicator</taxon>
    </lineage>
</organism>
<dbReference type="Gene3D" id="1.20.120.230">
    <property type="entry name" value="Alpha-catenin/vinculin-like"/>
    <property type="match status" value="2"/>
</dbReference>
<feature type="non-terminal residue" evidence="5">
    <location>
        <position position="1"/>
    </location>
</feature>
<keyword evidence="6" id="KW-1185">Reference proteome</keyword>
<feature type="compositionally biased region" description="Polar residues" evidence="4">
    <location>
        <begin position="966"/>
        <end position="978"/>
    </location>
</feature>
<comment type="caution">
    <text evidence="5">The sequence shown here is derived from an EMBL/GenBank/DDBJ whole genome shotgun (WGS) entry which is preliminary data.</text>
</comment>
<protein>
    <submittedName>
        <fullName evidence="5">CTNA1 protein</fullName>
    </submittedName>
</protein>
<evidence type="ECO:0000256" key="4">
    <source>
        <dbReference type="SAM" id="MobiDB-lite"/>
    </source>
</evidence>
<dbReference type="InterPro" id="IPR006077">
    <property type="entry name" value="Vinculin/catenin"/>
</dbReference>
<dbReference type="GO" id="GO:0016342">
    <property type="term" value="C:catenin complex"/>
    <property type="evidence" value="ECO:0007669"/>
    <property type="project" value="TreeGrafter"/>
</dbReference>
<evidence type="ECO:0000313" key="5">
    <source>
        <dbReference type="EMBL" id="NXX27253.1"/>
    </source>
</evidence>
<dbReference type="PANTHER" id="PTHR18914:SF30">
    <property type="entry name" value="VINCULIN_ALPHA-CATENIN FAMILY MEMBER 1"/>
    <property type="match status" value="1"/>
</dbReference>
<dbReference type="PANTHER" id="PTHR18914">
    <property type="entry name" value="ALPHA CATENIN"/>
    <property type="match status" value="1"/>
</dbReference>
<dbReference type="GO" id="GO:0005912">
    <property type="term" value="C:adherens junction"/>
    <property type="evidence" value="ECO:0007669"/>
    <property type="project" value="TreeGrafter"/>
</dbReference>
<comment type="subcellular location">
    <subcellularLocation>
        <location evidence="1">Cytoplasm</location>
    </subcellularLocation>
</comment>
<evidence type="ECO:0000256" key="3">
    <source>
        <dbReference type="ARBA" id="ARBA00022490"/>
    </source>
</evidence>
<dbReference type="GO" id="GO:0098609">
    <property type="term" value="P:cell-cell adhesion"/>
    <property type="evidence" value="ECO:0007669"/>
    <property type="project" value="TreeGrafter"/>
</dbReference>
<sequence length="1066" mass="117541">TGTASWLLECLSMLQDARDAPGLLAAFQAFSEAVLLLSRLTAKRLQELGDCPGGKSLAQTLQLLHKCVPLIHTAKHGALTHSRDCQADLSQDSVFQLTERTIREFLSLFMEPQDRSGIFSQQVSRLQALLSHPDRLRHYEGGFSSHLEAVILHGMLLAESSRLDLQLELVEHCWVLVQLRRSICSHMSQREEQPGQSQGAHRLERECHSLREELENLDRAVLRATLCQILDGFFEEKEPLRQLVEGALSLTHSGCFPAGPGGILRKLQPLIAAFFAQAQQMLQAADLVLARCAKAQTAKEIREGVEHLQSLLASLPSLLTETSGNTKEQLQALCCAWARATDSLLRCFEETIGMREFLELSIQELAKHKEWCEAALECQDPERFSWHATHLTGWARWVVGATTRHVDKATDPIFRNGLLVWVEQLAKSILELGAVTTLIPGRFSCLQSRDAFSQAASSLMDSVLRVQMGLDGSNHPEILSPLREQVRSTKVEKGLELSPSHAGIQTSTDEAAFQGDIQSHPSSPPANFYLDPWKGDTHPVITALLEASRAGDMDTVRAACSLLLELSDSCVKAAREALPIAEPPQLQVLEQHRDITALTPRIISLATETAPGKLPAPGRLLQMTLRLSGRIQETRECLAAVAGSWNGLAQQVLGFILSGDFPRGKQALDETLLGLAGAVQVARDIASTACSKENPNSSHVQESFLQLQAKFSCAQLNTKVFLEKAASFRESCGMEKAILELHSVRWAIGMCVLLDAMDQFVGRDVLFLRELSRAVRNKAGPQSLLAAVAENSLRLQEAARLSYLSCPEDHGAREILVLREEIQVLMEALLDVSNTLLLSPLPTASLAIRFELLQRDVALRAKALLFHMERVNMEQLQLIQDVAGAALSNLTQEERERSKEGFEEKANRLMADVQWVRNTLRDALEAGAQLTSQPDLLSMADHLLLLTADVVGSARHHFGSHRDTGEPSQDTGNPYQGTGNPHLDSVVWYWSAKAHYLVTKLQVIHGINRDILQRLTECLQWERFPGSPNGRAGLCPAPEPTEAVGIHPCRSRGVSGAVREVSELIQ</sequence>
<dbReference type="GO" id="GO:0016477">
    <property type="term" value="P:cell migration"/>
    <property type="evidence" value="ECO:0007669"/>
    <property type="project" value="TreeGrafter"/>
</dbReference>
<comment type="similarity">
    <text evidence="2">Belongs to the vinculin/alpha-catenin family.</text>
</comment>
<gene>
    <name evidence="5" type="primary">Ctnna1_1</name>
    <name evidence="5" type="ORF">NICCHL_R12697</name>
</gene>
<evidence type="ECO:0000313" key="6">
    <source>
        <dbReference type="Proteomes" id="UP000653383"/>
    </source>
</evidence>
<evidence type="ECO:0000256" key="1">
    <source>
        <dbReference type="ARBA" id="ARBA00004496"/>
    </source>
</evidence>
<proteinExistence type="inferred from homology"/>
<dbReference type="InterPro" id="IPR036723">
    <property type="entry name" value="Alpha-catenin/vinculin-like_sf"/>
</dbReference>
<accession>A0A852H7T3</accession>
<evidence type="ECO:0000256" key="2">
    <source>
        <dbReference type="ARBA" id="ARBA00008376"/>
    </source>
</evidence>
<feature type="non-terminal residue" evidence="5">
    <location>
        <position position="1066"/>
    </location>
</feature>
<dbReference type="OrthoDB" id="29742at2759"/>
<dbReference type="Pfam" id="PF01044">
    <property type="entry name" value="Vinculin"/>
    <property type="match status" value="1"/>
</dbReference>
<reference evidence="5" key="1">
    <citation type="submission" date="2020-02" db="EMBL/GenBank/DDBJ databases">
        <title>Bird 10,000 Genomes (B10K) Project - Family phase.</title>
        <authorList>
            <person name="Zhang G."/>
        </authorList>
    </citation>
    <scope>NUCLEOTIDE SEQUENCE</scope>
    <source>
        <strain evidence="5">B10K-DU-002-40</strain>
        <tissue evidence="5">Muscle</tissue>
    </source>
</reference>
<dbReference type="Gene3D" id="1.20.120.810">
    <property type="entry name" value="Vinculin, Vh2 four-helix bundle"/>
    <property type="match status" value="1"/>
</dbReference>
<keyword evidence="3" id="KW-0963">Cytoplasm</keyword>
<name>A0A852H7T3_9PASS</name>
<dbReference type="Proteomes" id="UP000653383">
    <property type="component" value="Unassembled WGS sequence"/>
</dbReference>
<dbReference type="GO" id="GO:0008013">
    <property type="term" value="F:beta-catenin binding"/>
    <property type="evidence" value="ECO:0007669"/>
    <property type="project" value="TreeGrafter"/>
</dbReference>
<dbReference type="GO" id="GO:0005737">
    <property type="term" value="C:cytoplasm"/>
    <property type="evidence" value="ECO:0007669"/>
    <property type="project" value="UniProtKB-SubCell"/>
</dbReference>
<dbReference type="AlphaFoldDB" id="A0A852H7T3"/>
<dbReference type="EMBL" id="WAAE01005806">
    <property type="protein sequence ID" value="NXX27253.1"/>
    <property type="molecule type" value="Genomic_DNA"/>
</dbReference>
<feature type="region of interest" description="Disordered" evidence="4">
    <location>
        <begin position="956"/>
        <end position="978"/>
    </location>
</feature>
<dbReference type="SUPFAM" id="SSF47220">
    <property type="entry name" value="alpha-catenin/vinculin-like"/>
    <property type="match status" value="2"/>
</dbReference>
<dbReference type="GO" id="GO:0051015">
    <property type="term" value="F:actin filament binding"/>
    <property type="evidence" value="ECO:0007669"/>
    <property type="project" value="InterPro"/>
</dbReference>